<protein>
    <submittedName>
        <fullName evidence="3">Uncharacterized protein</fullName>
    </submittedName>
</protein>
<proteinExistence type="predicted"/>
<feature type="compositionally biased region" description="Polar residues" evidence="1">
    <location>
        <begin position="65"/>
        <end position="74"/>
    </location>
</feature>
<keyword evidence="2" id="KW-1185">Reference proteome</keyword>
<accession>A0A915D9K6</accession>
<reference evidence="3" key="1">
    <citation type="submission" date="2022-11" db="UniProtKB">
        <authorList>
            <consortium name="WormBaseParasite"/>
        </authorList>
    </citation>
    <scope>IDENTIFICATION</scope>
</reference>
<dbReference type="WBParaSite" id="jg17001">
    <property type="protein sequence ID" value="jg17001"/>
    <property type="gene ID" value="jg17001"/>
</dbReference>
<feature type="compositionally biased region" description="Basic residues" evidence="1">
    <location>
        <begin position="75"/>
        <end position="88"/>
    </location>
</feature>
<feature type="region of interest" description="Disordered" evidence="1">
    <location>
        <begin position="473"/>
        <end position="511"/>
    </location>
</feature>
<organism evidence="2 3">
    <name type="scientific">Ditylenchus dipsaci</name>
    <dbReference type="NCBI Taxonomy" id="166011"/>
    <lineage>
        <taxon>Eukaryota</taxon>
        <taxon>Metazoa</taxon>
        <taxon>Ecdysozoa</taxon>
        <taxon>Nematoda</taxon>
        <taxon>Chromadorea</taxon>
        <taxon>Rhabditida</taxon>
        <taxon>Tylenchina</taxon>
        <taxon>Tylenchomorpha</taxon>
        <taxon>Sphaerularioidea</taxon>
        <taxon>Anguinidae</taxon>
        <taxon>Anguininae</taxon>
        <taxon>Ditylenchus</taxon>
    </lineage>
</organism>
<evidence type="ECO:0000313" key="3">
    <source>
        <dbReference type="WBParaSite" id="jg17001"/>
    </source>
</evidence>
<feature type="region of interest" description="Disordered" evidence="1">
    <location>
        <begin position="65"/>
        <end position="96"/>
    </location>
</feature>
<feature type="compositionally biased region" description="Polar residues" evidence="1">
    <location>
        <begin position="479"/>
        <end position="500"/>
    </location>
</feature>
<dbReference type="AlphaFoldDB" id="A0A915D9K6"/>
<evidence type="ECO:0000256" key="1">
    <source>
        <dbReference type="SAM" id="MobiDB-lite"/>
    </source>
</evidence>
<evidence type="ECO:0000313" key="2">
    <source>
        <dbReference type="Proteomes" id="UP000887574"/>
    </source>
</evidence>
<name>A0A915D9K6_9BILA</name>
<sequence length="511" mass="57043">MHIPNQESSPATPLFATVGMAGIKNNRGFSTSHSRFAGLEGTEKISQMTETEHRNGVYAEKGQLTQQLPTQQHSHSGRRNTPKDHHHNQPIPAKNWPEKTETNVFVAEKASPAGCWTDLGDKKRVEEQRGWSDVGRKMEQASSQLSYPQLLLSMLSSMPEFRDLLEKSIYSKNNSKKASMQTAATQTGHEPRFQETALNNPTVADRPLTAEEKLQFVNEFFIQNSPEKEMQINGSTCWQQSYSEILAKQVANLQLANQQQEAKSKPVLADTYGSAFDAWIPLTASTGPVEPIHEPILPVKTSFQSSLALSQPSLSLSNISSGYSSSTCSETERASSPGLMVYNFNDCSKCSSKLFDPELPSICPSFEKCAQVAKEDTLSALANLPESLDLTDSAIRWYEQLSPSGSFNQNRKTEPQQPPFAYTSPPPTLFFSQVGQNPYPNMVKESTDWRQQLHTNNNPIYDQQQTMWFGEPTHRLTKHSPSPLRQNSNATTQQQHSTHLWSAAPEMRAVH</sequence>
<dbReference type="Proteomes" id="UP000887574">
    <property type="component" value="Unplaced"/>
</dbReference>